<dbReference type="EMBL" id="DRYK01000020">
    <property type="protein sequence ID" value="HHP67374.1"/>
    <property type="molecule type" value="Genomic_DNA"/>
</dbReference>
<evidence type="ECO:0000256" key="4">
    <source>
        <dbReference type="ARBA" id="ARBA00022475"/>
    </source>
</evidence>
<gene>
    <name evidence="11" type="ORF">ENM60_01050</name>
</gene>
<dbReference type="Gene3D" id="1.10.3720.10">
    <property type="entry name" value="MetI-like"/>
    <property type="match status" value="1"/>
</dbReference>
<keyword evidence="8 9" id="KW-0472">Membrane</keyword>
<comment type="caution">
    <text evidence="11">The sequence shown here is derived from an EMBL/GenBank/DDBJ whole genome shotgun (WGS) entry which is preliminary data.</text>
</comment>
<evidence type="ECO:0000256" key="1">
    <source>
        <dbReference type="ARBA" id="ARBA00004651"/>
    </source>
</evidence>
<keyword evidence="3 9" id="KW-0813">Transport</keyword>
<dbReference type="AlphaFoldDB" id="A0A7J3XXF0"/>
<feature type="transmembrane region" description="Helical" evidence="9">
    <location>
        <begin position="277"/>
        <end position="299"/>
    </location>
</feature>
<comment type="similarity">
    <text evidence="2">Belongs to the binding-protein-dependent transport system permease family. CysTW subfamily.</text>
</comment>
<sequence length="309" mass="33701">MVPDLVPGRNSSTLYNVLVGLNIFFVLTILLLTLYVLISKSSTSIFAVNISLFSNKWSPENGEYGLLIPLVGSLLVSTLAIPIVLIFSIPLVIAIVEYARGSLSRILDVIVDLTAGLPTIIIAYIGLAFLSNWLKNWVEEPLNRFLNFIPLFSCKPLAGQNIGTAALILAISTVPFTTALIREAYKMIPRSLVEALYSIGLYKEEVAYMKISMIKPAIVSAILFSTSRVLTETTIVSLLAGNQFVMSSCIFTPMITIPSLIVNNYGYSTIYPLLDSVLFTSALILYTISLALNFAGLYLNKKLEVIAGG</sequence>
<evidence type="ECO:0000313" key="11">
    <source>
        <dbReference type="EMBL" id="HHP67374.1"/>
    </source>
</evidence>
<accession>A0A7J3XXF0</accession>
<evidence type="ECO:0000256" key="6">
    <source>
        <dbReference type="ARBA" id="ARBA00022692"/>
    </source>
</evidence>
<feature type="transmembrane region" description="Helical" evidence="9">
    <location>
        <begin position="106"/>
        <end position="130"/>
    </location>
</feature>
<evidence type="ECO:0000259" key="10">
    <source>
        <dbReference type="PROSITE" id="PS50928"/>
    </source>
</evidence>
<dbReference type="PANTHER" id="PTHR30425:SF1">
    <property type="entry name" value="PHOSPHATE TRANSPORT SYSTEM PERMEASE PROTEIN PSTC"/>
    <property type="match status" value="1"/>
</dbReference>
<keyword evidence="7 9" id="KW-1133">Transmembrane helix</keyword>
<dbReference type="CDD" id="cd06261">
    <property type="entry name" value="TM_PBP2"/>
    <property type="match status" value="1"/>
</dbReference>
<dbReference type="InterPro" id="IPR035906">
    <property type="entry name" value="MetI-like_sf"/>
</dbReference>
<evidence type="ECO:0000256" key="3">
    <source>
        <dbReference type="ARBA" id="ARBA00022448"/>
    </source>
</evidence>
<keyword evidence="6 9" id="KW-0812">Transmembrane</keyword>
<organism evidence="11">
    <name type="scientific">Thermogladius calderae</name>
    <dbReference type="NCBI Taxonomy" id="1200300"/>
    <lineage>
        <taxon>Archaea</taxon>
        <taxon>Thermoproteota</taxon>
        <taxon>Thermoprotei</taxon>
        <taxon>Desulfurococcales</taxon>
        <taxon>Desulfurococcaceae</taxon>
        <taxon>Thermogladius</taxon>
    </lineage>
</organism>
<feature type="domain" description="ABC transmembrane type-1" evidence="10">
    <location>
        <begin position="70"/>
        <end position="296"/>
    </location>
</feature>
<protein>
    <submittedName>
        <fullName evidence="11">ABC transporter permease subunit</fullName>
    </submittedName>
</protein>
<feature type="transmembrane region" description="Helical" evidence="9">
    <location>
        <begin position="162"/>
        <end position="181"/>
    </location>
</feature>
<evidence type="ECO:0000256" key="5">
    <source>
        <dbReference type="ARBA" id="ARBA00022592"/>
    </source>
</evidence>
<evidence type="ECO:0000256" key="7">
    <source>
        <dbReference type="ARBA" id="ARBA00022989"/>
    </source>
</evidence>
<dbReference type="PANTHER" id="PTHR30425">
    <property type="entry name" value="PHOSPHATE TRANSPORT SYSTEM PERMEASE PROTEIN PST"/>
    <property type="match status" value="1"/>
</dbReference>
<dbReference type="GO" id="GO:0006817">
    <property type="term" value="P:phosphate ion transport"/>
    <property type="evidence" value="ECO:0007669"/>
    <property type="project" value="UniProtKB-KW"/>
</dbReference>
<evidence type="ECO:0000256" key="8">
    <source>
        <dbReference type="ARBA" id="ARBA00023136"/>
    </source>
</evidence>
<dbReference type="SUPFAM" id="SSF161098">
    <property type="entry name" value="MetI-like"/>
    <property type="match status" value="1"/>
</dbReference>
<reference evidence="11" key="1">
    <citation type="journal article" date="2020" name="mSystems">
        <title>Genome- and Community-Level Interaction Insights into Carbon Utilization and Element Cycling Functions of Hydrothermarchaeota in Hydrothermal Sediment.</title>
        <authorList>
            <person name="Zhou Z."/>
            <person name="Liu Y."/>
            <person name="Xu W."/>
            <person name="Pan J."/>
            <person name="Luo Z.H."/>
            <person name="Li M."/>
        </authorList>
    </citation>
    <scope>NUCLEOTIDE SEQUENCE [LARGE SCALE GENOMIC DNA]</scope>
    <source>
        <strain evidence="11">SpSt-110</strain>
    </source>
</reference>
<name>A0A7J3XXF0_9CREN</name>
<dbReference type="GO" id="GO:0005886">
    <property type="term" value="C:plasma membrane"/>
    <property type="evidence" value="ECO:0007669"/>
    <property type="project" value="UniProtKB-SubCell"/>
</dbReference>
<evidence type="ECO:0000256" key="9">
    <source>
        <dbReference type="RuleBase" id="RU363032"/>
    </source>
</evidence>
<dbReference type="InterPro" id="IPR000515">
    <property type="entry name" value="MetI-like"/>
</dbReference>
<feature type="transmembrane region" description="Helical" evidence="9">
    <location>
        <begin position="66"/>
        <end position="94"/>
    </location>
</feature>
<comment type="subcellular location">
    <subcellularLocation>
        <location evidence="1 9">Cell membrane</location>
        <topology evidence="1 9">Multi-pass membrane protein</topology>
    </subcellularLocation>
</comment>
<dbReference type="InterPro" id="IPR051124">
    <property type="entry name" value="Phosphate_Transport_Permease"/>
</dbReference>
<dbReference type="Pfam" id="PF00528">
    <property type="entry name" value="BPD_transp_1"/>
    <property type="match status" value="1"/>
</dbReference>
<proteinExistence type="inferred from homology"/>
<keyword evidence="5" id="KW-0592">Phosphate transport</keyword>
<feature type="transmembrane region" description="Helical" evidence="9">
    <location>
        <begin position="12"/>
        <end position="38"/>
    </location>
</feature>
<dbReference type="PROSITE" id="PS50928">
    <property type="entry name" value="ABC_TM1"/>
    <property type="match status" value="1"/>
</dbReference>
<keyword evidence="4" id="KW-1003">Cell membrane</keyword>
<evidence type="ECO:0000256" key="2">
    <source>
        <dbReference type="ARBA" id="ARBA00007069"/>
    </source>
</evidence>
<feature type="transmembrane region" description="Helical" evidence="9">
    <location>
        <begin position="235"/>
        <end position="257"/>
    </location>
</feature>
<dbReference type="GO" id="GO:0055085">
    <property type="term" value="P:transmembrane transport"/>
    <property type="evidence" value="ECO:0007669"/>
    <property type="project" value="InterPro"/>
</dbReference>